<evidence type="ECO:0000313" key="4">
    <source>
        <dbReference type="Proteomes" id="UP001597138"/>
    </source>
</evidence>
<gene>
    <name evidence="3" type="ORF">ACFSC2_02685</name>
</gene>
<dbReference type="SUPFAM" id="SSF53756">
    <property type="entry name" value="UDP-Glycosyltransferase/glycogen phosphorylase"/>
    <property type="match status" value="1"/>
</dbReference>
<keyword evidence="3" id="KW-0328">Glycosyltransferase</keyword>
<protein>
    <submittedName>
        <fullName evidence="3">Glycosyltransferase</fullName>
        <ecNumber evidence="3">2.4.-.-</ecNumber>
    </submittedName>
</protein>
<feature type="domain" description="Glycosyl transferase family 1" evidence="1">
    <location>
        <begin position="215"/>
        <end position="345"/>
    </location>
</feature>
<organism evidence="3 4">
    <name type="scientific">Flavobacterium artemisiae</name>
    <dbReference type="NCBI Taxonomy" id="2126556"/>
    <lineage>
        <taxon>Bacteria</taxon>
        <taxon>Pseudomonadati</taxon>
        <taxon>Bacteroidota</taxon>
        <taxon>Flavobacteriia</taxon>
        <taxon>Flavobacteriales</taxon>
        <taxon>Flavobacteriaceae</taxon>
        <taxon>Flavobacterium</taxon>
    </lineage>
</organism>
<evidence type="ECO:0000259" key="1">
    <source>
        <dbReference type="Pfam" id="PF00534"/>
    </source>
</evidence>
<sequence>MKILFISMPSIHVIRWIENLKETSFELYWYDILNKGRIETLTSVEQFTDTSKRKIPHIKGEYWLSKKTPVLYRGIRSFLEVTENETLEKIIKKINPDVIHSFEMQSCSYPILKTMNKFSSIKWIYSCWGSDLYHYQNIKGHKRRIKNVLSRIDFLHTDCDRDYKIALTLGFKGSYLGIIPGGGGYDLSIYEKFKVSLENRKTIIVKGYQHNFGRALNVIKSLEQIQDKIKELEVVVFGAHKEVADYVKNKNLSFQVYHKDTISQTEILKIMGKSIIYIGNSISDGMPNTLLESMFMGAFPLQSNPGNVTAEIIENGLNGFLIEDPENTNAIIDLILMAIENKKMLVKALDINSKIAFEKLDYKSNREKIIDLYRNIQ</sequence>
<dbReference type="EC" id="2.4.-.-" evidence="3"/>
<dbReference type="RefSeq" id="WP_379816071.1">
    <property type="nucleotide sequence ID" value="NZ_JBHUDZ010000002.1"/>
</dbReference>
<reference evidence="4" key="1">
    <citation type="journal article" date="2019" name="Int. J. Syst. Evol. Microbiol.">
        <title>The Global Catalogue of Microorganisms (GCM) 10K type strain sequencing project: providing services to taxonomists for standard genome sequencing and annotation.</title>
        <authorList>
            <consortium name="The Broad Institute Genomics Platform"/>
            <consortium name="The Broad Institute Genome Sequencing Center for Infectious Disease"/>
            <person name="Wu L."/>
            <person name="Ma J."/>
        </authorList>
    </citation>
    <scope>NUCLEOTIDE SEQUENCE [LARGE SCALE GENOMIC DNA]</scope>
    <source>
        <strain evidence="4">CCUG 70865</strain>
    </source>
</reference>
<accession>A0ABW4H8Z9</accession>
<dbReference type="Pfam" id="PF13477">
    <property type="entry name" value="Glyco_trans_4_2"/>
    <property type="match status" value="1"/>
</dbReference>
<dbReference type="Gene3D" id="3.40.50.2000">
    <property type="entry name" value="Glycogen Phosphorylase B"/>
    <property type="match status" value="2"/>
</dbReference>
<dbReference type="Pfam" id="PF00534">
    <property type="entry name" value="Glycos_transf_1"/>
    <property type="match status" value="1"/>
</dbReference>
<keyword evidence="4" id="KW-1185">Reference proteome</keyword>
<evidence type="ECO:0000313" key="3">
    <source>
        <dbReference type="EMBL" id="MFD1601639.1"/>
    </source>
</evidence>
<evidence type="ECO:0000259" key="2">
    <source>
        <dbReference type="Pfam" id="PF13477"/>
    </source>
</evidence>
<dbReference type="EMBL" id="JBHUDZ010000002">
    <property type="protein sequence ID" value="MFD1601639.1"/>
    <property type="molecule type" value="Genomic_DNA"/>
</dbReference>
<dbReference type="PANTHER" id="PTHR12526">
    <property type="entry name" value="GLYCOSYLTRANSFERASE"/>
    <property type="match status" value="1"/>
</dbReference>
<dbReference type="InterPro" id="IPR001296">
    <property type="entry name" value="Glyco_trans_1"/>
</dbReference>
<dbReference type="GO" id="GO:0016757">
    <property type="term" value="F:glycosyltransferase activity"/>
    <property type="evidence" value="ECO:0007669"/>
    <property type="project" value="UniProtKB-KW"/>
</dbReference>
<proteinExistence type="predicted"/>
<dbReference type="InterPro" id="IPR028098">
    <property type="entry name" value="Glyco_trans_4-like_N"/>
</dbReference>
<feature type="domain" description="Glycosyltransferase subfamily 4-like N-terminal" evidence="2">
    <location>
        <begin position="77"/>
        <end position="154"/>
    </location>
</feature>
<keyword evidence="3" id="KW-0808">Transferase</keyword>
<comment type="caution">
    <text evidence="3">The sequence shown here is derived from an EMBL/GenBank/DDBJ whole genome shotgun (WGS) entry which is preliminary data.</text>
</comment>
<dbReference type="Proteomes" id="UP001597138">
    <property type="component" value="Unassembled WGS sequence"/>
</dbReference>
<name>A0ABW4H8Z9_9FLAO</name>